<name>A0ABT7KFU3_9HYPH</name>
<sequence>MAVTRIYTFHPANGLALELAEPGKVEEEDRLLNPLKLTNGQLATLFIVDLLSTATSADIAYALVMDATTIRANVDTLRKLQAIETIKHATVARADAIKLTTFGQLLLDTGLDLWRAAHTRPAASGAEEFDAAQTKAPLI</sequence>
<dbReference type="EMBL" id="JARFYN010000011">
    <property type="protein sequence ID" value="MDL2406223.1"/>
    <property type="molecule type" value="Genomic_DNA"/>
</dbReference>
<evidence type="ECO:0000313" key="1">
    <source>
        <dbReference type="EMBL" id="MDL2406223.1"/>
    </source>
</evidence>
<dbReference type="RefSeq" id="WP_285879291.1">
    <property type="nucleotide sequence ID" value="NZ_JARFYN010000011.1"/>
</dbReference>
<comment type="caution">
    <text evidence="1">The sequence shown here is derived from an EMBL/GenBank/DDBJ whole genome shotgun (WGS) entry which is preliminary data.</text>
</comment>
<accession>A0ABT7KFU3</accession>
<evidence type="ECO:0000313" key="2">
    <source>
        <dbReference type="Proteomes" id="UP001172630"/>
    </source>
</evidence>
<dbReference type="SUPFAM" id="SSF46785">
    <property type="entry name" value="Winged helix' DNA-binding domain"/>
    <property type="match status" value="1"/>
</dbReference>
<reference evidence="1" key="1">
    <citation type="submission" date="2023-06" db="EMBL/GenBank/DDBJ databases">
        <title>Phylogenetic Diversity of Rhizobium strains.</title>
        <authorList>
            <person name="Moura F.T."/>
            <person name="Helene L.C.F."/>
            <person name="Hungria M."/>
        </authorList>
    </citation>
    <scope>NUCLEOTIDE SEQUENCE</scope>
    <source>
        <strain evidence="1">CCGE524</strain>
    </source>
</reference>
<protein>
    <submittedName>
        <fullName evidence="1">MarR family winged helix-turn-helix transcriptional regulator</fullName>
    </submittedName>
</protein>
<dbReference type="Proteomes" id="UP001172630">
    <property type="component" value="Unassembled WGS sequence"/>
</dbReference>
<dbReference type="Gene3D" id="1.10.10.10">
    <property type="entry name" value="Winged helix-like DNA-binding domain superfamily/Winged helix DNA-binding domain"/>
    <property type="match status" value="1"/>
</dbReference>
<gene>
    <name evidence="1" type="ORF">PY650_11230</name>
</gene>
<dbReference type="InterPro" id="IPR036388">
    <property type="entry name" value="WH-like_DNA-bd_sf"/>
</dbReference>
<proteinExistence type="predicted"/>
<dbReference type="InterPro" id="IPR036390">
    <property type="entry name" value="WH_DNA-bd_sf"/>
</dbReference>
<organism evidence="1 2">
    <name type="scientific">Rhizobium calliandrae</name>
    <dbReference type="NCBI Taxonomy" id="1312182"/>
    <lineage>
        <taxon>Bacteria</taxon>
        <taxon>Pseudomonadati</taxon>
        <taxon>Pseudomonadota</taxon>
        <taxon>Alphaproteobacteria</taxon>
        <taxon>Hyphomicrobiales</taxon>
        <taxon>Rhizobiaceae</taxon>
        <taxon>Rhizobium/Agrobacterium group</taxon>
        <taxon>Rhizobium</taxon>
    </lineage>
</organism>
<keyword evidence="2" id="KW-1185">Reference proteome</keyword>